<dbReference type="WBParaSite" id="maker-unitig_10595-snap-gene-0.2-mRNA-1">
    <property type="protein sequence ID" value="maker-unitig_10595-snap-gene-0.2-mRNA-1"/>
    <property type="gene ID" value="maker-unitig_10595-snap-gene-0.2"/>
</dbReference>
<keyword evidence="1" id="KW-1185">Reference proteome</keyword>
<accession>A0A1I8F295</accession>
<dbReference type="Proteomes" id="UP000095280">
    <property type="component" value="Unplaced"/>
</dbReference>
<sequence length="180" mass="20438">PCRIQISIELVETDQLQVVKQLRHAEEREAKGLPDVQHRSDRRCVAVSQPSACCFLVLSVALALGRRTFNFNLVKHQRYGNRRRVTTALRSCCTRTREDHADWYDPADVQQHRLLPAQPLLKPVEPFCTDTYRTVSIGWSVATSWVSALLYLASSVRLVLPDTSGQNRQVQVDGLISSRQ</sequence>
<evidence type="ECO:0000313" key="2">
    <source>
        <dbReference type="WBParaSite" id="maker-unitig_10595-snap-gene-0.2-mRNA-1"/>
    </source>
</evidence>
<organism evidence="1 2">
    <name type="scientific">Macrostomum lignano</name>
    <dbReference type="NCBI Taxonomy" id="282301"/>
    <lineage>
        <taxon>Eukaryota</taxon>
        <taxon>Metazoa</taxon>
        <taxon>Spiralia</taxon>
        <taxon>Lophotrochozoa</taxon>
        <taxon>Platyhelminthes</taxon>
        <taxon>Rhabditophora</taxon>
        <taxon>Macrostomorpha</taxon>
        <taxon>Macrostomida</taxon>
        <taxon>Macrostomidae</taxon>
        <taxon>Macrostomum</taxon>
    </lineage>
</organism>
<reference evidence="2" key="1">
    <citation type="submission" date="2016-11" db="UniProtKB">
        <authorList>
            <consortium name="WormBaseParasite"/>
        </authorList>
    </citation>
    <scope>IDENTIFICATION</scope>
</reference>
<protein>
    <submittedName>
        <fullName evidence="2">Conserved plasma membrane protein</fullName>
    </submittedName>
</protein>
<dbReference type="AlphaFoldDB" id="A0A1I8F295"/>
<evidence type="ECO:0000313" key="1">
    <source>
        <dbReference type="Proteomes" id="UP000095280"/>
    </source>
</evidence>
<name>A0A1I8F295_9PLAT</name>
<proteinExistence type="predicted"/>